<dbReference type="AlphaFoldDB" id="F0TBM0"/>
<evidence type="ECO:0000313" key="2">
    <source>
        <dbReference type="EMBL" id="ADZ09097.1"/>
    </source>
</evidence>
<reference evidence="2 3" key="2">
    <citation type="journal article" date="2014" name="Int. J. Syst. Evol. Microbiol.">
        <title>Methanobacterium paludis sp. nov. and a novel strain of Methanobacterium lacus isolated from northern peatlands.</title>
        <authorList>
            <person name="Cadillo-Quiroz H."/>
            <person name="Brauer S.L."/>
            <person name="Goodson N."/>
            <person name="Yavitt J.B."/>
            <person name="Zinder S.H."/>
        </authorList>
    </citation>
    <scope>NUCLEOTIDE SEQUENCE [LARGE SCALE GENOMIC DNA]</scope>
    <source>
        <strain evidence="2 3">AL-21</strain>
    </source>
</reference>
<evidence type="ECO:0008006" key="4">
    <source>
        <dbReference type="Google" id="ProtNLM"/>
    </source>
</evidence>
<evidence type="ECO:0000256" key="1">
    <source>
        <dbReference type="SAM" id="MobiDB-lite"/>
    </source>
</evidence>
<sequence length="35" mass="3806">MKKVYKKPELKEHGDIKSLTKGGDIGGFDQDNAAS</sequence>
<keyword evidence="3" id="KW-1185">Reference proteome</keyword>
<accession>F0TBM0</accession>
<proteinExistence type="predicted"/>
<dbReference type="EMBL" id="CP002551">
    <property type="protein sequence ID" value="ADZ09097.1"/>
    <property type="molecule type" value="Genomic_DNA"/>
</dbReference>
<feature type="region of interest" description="Disordered" evidence="1">
    <location>
        <begin position="1"/>
        <end position="35"/>
    </location>
</feature>
<dbReference type="NCBIfam" id="NF033521">
    <property type="entry name" value="lasso_leader_L3"/>
    <property type="match status" value="1"/>
</dbReference>
<dbReference type="STRING" id="877455.Metbo_0847"/>
<feature type="compositionally biased region" description="Basic and acidic residues" evidence="1">
    <location>
        <begin position="1"/>
        <end position="18"/>
    </location>
</feature>
<dbReference type="Proteomes" id="UP000007490">
    <property type="component" value="Chromosome"/>
</dbReference>
<protein>
    <recommendedName>
        <fullName evidence="4">RiPP</fullName>
    </recommendedName>
</protein>
<evidence type="ECO:0000313" key="3">
    <source>
        <dbReference type="Proteomes" id="UP000007490"/>
    </source>
</evidence>
<dbReference type="HOGENOM" id="CLU_3362564_0_0_2"/>
<dbReference type="KEGG" id="mel:Metbo_0847"/>
<name>F0TBM0_METLA</name>
<reference evidence="3" key="1">
    <citation type="submission" date="2011-02" db="EMBL/GenBank/DDBJ databases">
        <title>Complete sequence of Methanobacterium sp. AL-21.</title>
        <authorList>
            <consortium name="US DOE Joint Genome Institute"/>
            <person name="Lucas S."/>
            <person name="Copeland A."/>
            <person name="Lapidus A."/>
            <person name="Cheng J.-F."/>
            <person name="Goodwin L."/>
            <person name="Pitluck S."/>
            <person name="Chertkov O."/>
            <person name="Detter J.C."/>
            <person name="Han C."/>
            <person name="Tapia R."/>
            <person name="Land M."/>
            <person name="Hauser L."/>
            <person name="Kyrpides N."/>
            <person name="Ivanova N."/>
            <person name="Mikhailova N."/>
            <person name="Pagani I."/>
            <person name="Cadillo-Quiroz H."/>
            <person name="Imachi H."/>
            <person name="Zinder S."/>
            <person name="Liu W."/>
            <person name="Woyke T."/>
        </authorList>
    </citation>
    <scope>NUCLEOTIDE SEQUENCE [LARGE SCALE GENOMIC DNA]</scope>
    <source>
        <strain evidence="3">AL-21</strain>
    </source>
</reference>
<organism evidence="2 3">
    <name type="scientific">Methanobacterium lacus (strain AL-21)</name>
    <dbReference type="NCBI Taxonomy" id="877455"/>
    <lineage>
        <taxon>Archaea</taxon>
        <taxon>Methanobacteriati</taxon>
        <taxon>Methanobacteriota</taxon>
        <taxon>Methanomada group</taxon>
        <taxon>Methanobacteria</taxon>
        <taxon>Methanobacteriales</taxon>
        <taxon>Methanobacteriaceae</taxon>
        <taxon>Methanobacterium</taxon>
    </lineage>
</organism>
<dbReference type="GeneID" id="40927918"/>
<gene>
    <name evidence="2" type="ordered locus">Metbo_0847</name>
</gene>
<dbReference type="RefSeq" id="WP_013644448.1">
    <property type="nucleotide sequence ID" value="NC_015216.1"/>
</dbReference>